<dbReference type="AlphaFoldDB" id="A0A511SY02"/>
<comment type="similarity">
    <text evidence="5">Belongs to the ABC-2 integral membrane protein family.</text>
</comment>
<dbReference type="InterPro" id="IPR051784">
    <property type="entry name" value="Nod_factor_ABC_transporter"/>
</dbReference>
<evidence type="ECO:0000313" key="10">
    <source>
        <dbReference type="Proteomes" id="UP000321514"/>
    </source>
</evidence>
<dbReference type="PANTHER" id="PTHR43229:SF2">
    <property type="entry name" value="NODULATION PROTEIN J"/>
    <property type="match status" value="1"/>
</dbReference>
<dbReference type="GO" id="GO:0140359">
    <property type="term" value="F:ABC-type transporter activity"/>
    <property type="evidence" value="ECO:0007669"/>
    <property type="project" value="InterPro"/>
</dbReference>
<feature type="transmembrane region" description="Helical" evidence="5">
    <location>
        <begin position="53"/>
        <end position="70"/>
    </location>
</feature>
<evidence type="ECO:0000313" key="7">
    <source>
        <dbReference type="EMBL" id="GEN06794.1"/>
    </source>
</evidence>
<reference evidence="8 9" key="1">
    <citation type="submission" date="2016-10" db="EMBL/GenBank/DDBJ databases">
        <authorList>
            <person name="Varghese N."/>
            <person name="Submissions S."/>
        </authorList>
    </citation>
    <scope>NUCLEOTIDE SEQUENCE [LARGE SCALE GENOMIC DNA]</scope>
    <source>
        <strain evidence="8 9">DSM 16525</strain>
    </source>
</reference>
<comment type="caution">
    <text evidence="7">The sequence shown here is derived from an EMBL/GenBank/DDBJ whole genome shotgun (WGS) entry which is preliminary data.</text>
</comment>
<evidence type="ECO:0000259" key="6">
    <source>
        <dbReference type="PROSITE" id="PS51012"/>
    </source>
</evidence>
<dbReference type="Proteomes" id="UP000321514">
    <property type="component" value="Unassembled WGS sequence"/>
</dbReference>
<dbReference type="OrthoDB" id="9786643at2"/>
<accession>A0A511SY02</accession>
<dbReference type="InterPro" id="IPR013525">
    <property type="entry name" value="ABC2_TM"/>
</dbReference>
<feature type="transmembrane region" description="Helical" evidence="5">
    <location>
        <begin position="173"/>
        <end position="191"/>
    </location>
</feature>
<sequence>MRLSRAAAVVLRQYYLLKGSPSRVFPLFAWVAIDIVLWGFITRYLGTITHEPGMDLVPALLGAVLLWDFLTRVMQGVTMAFFEDVWSRNFLNVFATPMSISEYVLGLVLSSIATSSVGLIVMLVVAGTVFGLSMLVYGAMLVPFLLVLFLFGIALGIIGTAVVLRLGPSAEWFIWPIPALLSPFVGVFYPLSTLPSWMQGLSRMLPPSYVFEGMRAIVAGGSVSWSTVALGGGLAILYILLAAFFFTRVFRHAVRTGLIARYSAESVS</sequence>
<proteinExistence type="inferred from homology"/>
<feature type="transmembrane region" description="Helical" evidence="5">
    <location>
        <begin position="24"/>
        <end position="41"/>
    </location>
</feature>
<evidence type="ECO:0000256" key="3">
    <source>
        <dbReference type="ARBA" id="ARBA00022989"/>
    </source>
</evidence>
<keyword evidence="4 5" id="KW-0472">Membrane</keyword>
<keyword evidence="9" id="KW-1185">Reference proteome</keyword>
<keyword evidence="3 5" id="KW-1133">Transmembrane helix</keyword>
<dbReference type="EMBL" id="FOIB01000004">
    <property type="protein sequence ID" value="SEU04903.1"/>
    <property type="molecule type" value="Genomic_DNA"/>
</dbReference>
<keyword evidence="5" id="KW-1003">Cell membrane</keyword>
<dbReference type="EMBL" id="BJXR01000017">
    <property type="protein sequence ID" value="GEN06794.1"/>
    <property type="molecule type" value="Genomic_DNA"/>
</dbReference>
<comment type="subcellular location">
    <subcellularLocation>
        <location evidence="5">Cell membrane</location>
        <topology evidence="5">Multi-pass membrane protein</topology>
    </subcellularLocation>
    <subcellularLocation>
        <location evidence="1">Membrane</location>
        <topology evidence="1">Multi-pass membrane protein</topology>
    </subcellularLocation>
</comment>
<protein>
    <recommendedName>
        <fullName evidence="5">Transport permease protein</fullName>
    </recommendedName>
</protein>
<feature type="domain" description="ABC transmembrane type-2" evidence="6">
    <location>
        <begin position="17"/>
        <end position="249"/>
    </location>
</feature>
<evidence type="ECO:0000313" key="9">
    <source>
        <dbReference type="Proteomes" id="UP000183760"/>
    </source>
</evidence>
<dbReference type="PROSITE" id="PS51012">
    <property type="entry name" value="ABC_TM2"/>
    <property type="match status" value="1"/>
</dbReference>
<dbReference type="GO" id="GO:0005886">
    <property type="term" value="C:plasma membrane"/>
    <property type="evidence" value="ECO:0007669"/>
    <property type="project" value="UniProtKB-SubCell"/>
</dbReference>
<keyword evidence="5" id="KW-0813">Transport</keyword>
<feature type="transmembrane region" description="Helical" evidence="5">
    <location>
        <begin position="223"/>
        <end position="246"/>
    </location>
</feature>
<dbReference type="STRING" id="1334629.MFUL124B02_39315"/>
<reference evidence="7 10" key="2">
    <citation type="submission" date="2019-07" db="EMBL/GenBank/DDBJ databases">
        <title>Whole genome shotgun sequence of Myxococcus fulvus NBRC 100333.</title>
        <authorList>
            <person name="Hosoyama A."/>
            <person name="Uohara A."/>
            <person name="Ohji S."/>
            <person name="Ichikawa N."/>
        </authorList>
    </citation>
    <scope>NUCLEOTIDE SEQUENCE [LARGE SCALE GENOMIC DNA]</scope>
    <source>
        <strain evidence="7 10">NBRC 100333</strain>
    </source>
</reference>
<keyword evidence="2 5" id="KW-0812">Transmembrane</keyword>
<feature type="transmembrane region" description="Helical" evidence="5">
    <location>
        <begin position="90"/>
        <end position="110"/>
    </location>
</feature>
<evidence type="ECO:0000256" key="4">
    <source>
        <dbReference type="ARBA" id="ARBA00023136"/>
    </source>
</evidence>
<name>A0A511SY02_MYXFU</name>
<evidence type="ECO:0000256" key="5">
    <source>
        <dbReference type="RuleBase" id="RU361157"/>
    </source>
</evidence>
<evidence type="ECO:0000313" key="8">
    <source>
        <dbReference type="EMBL" id="SEU04903.1"/>
    </source>
</evidence>
<feature type="transmembrane region" description="Helical" evidence="5">
    <location>
        <begin position="144"/>
        <end position="166"/>
    </location>
</feature>
<feature type="transmembrane region" description="Helical" evidence="5">
    <location>
        <begin position="117"/>
        <end position="138"/>
    </location>
</feature>
<dbReference type="Pfam" id="PF01061">
    <property type="entry name" value="ABC2_membrane"/>
    <property type="match status" value="1"/>
</dbReference>
<dbReference type="PANTHER" id="PTHR43229">
    <property type="entry name" value="NODULATION PROTEIN J"/>
    <property type="match status" value="1"/>
</dbReference>
<organism evidence="7 10">
    <name type="scientific">Myxococcus fulvus</name>
    <dbReference type="NCBI Taxonomy" id="33"/>
    <lineage>
        <taxon>Bacteria</taxon>
        <taxon>Pseudomonadati</taxon>
        <taxon>Myxococcota</taxon>
        <taxon>Myxococcia</taxon>
        <taxon>Myxococcales</taxon>
        <taxon>Cystobacterineae</taxon>
        <taxon>Myxococcaceae</taxon>
        <taxon>Myxococcus</taxon>
    </lineage>
</organism>
<dbReference type="Proteomes" id="UP000183760">
    <property type="component" value="Unassembled WGS sequence"/>
</dbReference>
<evidence type="ECO:0000256" key="1">
    <source>
        <dbReference type="ARBA" id="ARBA00004141"/>
    </source>
</evidence>
<evidence type="ECO:0000256" key="2">
    <source>
        <dbReference type="ARBA" id="ARBA00022692"/>
    </source>
</evidence>
<dbReference type="InterPro" id="IPR047817">
    <property type="entry name" value="ABC2_TM_bact-type"/>
</dbReference>
<dbReference type="RefSeq" id="WP_074954057.1">
    <property type="nucleotide sequence ID" value="NZ_BJXR01000017.1"/>
</dbReference>
<gene>
    <name evidence="7" type="ORF">MFU01_18310</name>
    <name evidence="8" type="ORF">SAMN05443572_104578</name>
</gene>